<sequence length="239" mass="28425">MDTVGLFSAEVEHLFINWIKNLIKKGDLTLFERFFKADPWIVNRCDQSKITVFMWICIYGRLDFLRFLFKQESYPGEIISYYRRDKDGNSVWHYLAEKKNHLLLEEVLEYFGKIGIKVCFRNFNGITPIMKAAMRGRTLSVLSLIKYGANPNRKDYLKGFNTWDWAVFTGHADLVKSLNKDYQKPLFMHFPLYKLDVFHRRHKKKPKIIITSCEDNVYEKLPEQNPNFLCVKKLNKYGK</sequence>
<dbReference type="SUPFAM" id="SSF48403">
    <property type="entry name" value="Ankyrin repeat"/>
    <property type="match status" value="1"/>
</dbReference>
<keyword evidence="9" id="KW-1035">Host cytoplasm</keyword>
<dbReference type="EMBL" id="MH025918">
    <property type="protein sequence ID" value="AXB49614.1"/>
    <property type="molecule type" value="Genomic_DNA"/>
</dbReference>
<evidence type="ECO:0000256" key="13">
    <source>
        <dbReference type="ARBA" id="ARBA00078892"/>
    </source>
</evidence>
<dbReference type="GeneID" id="41901744"/>
<evidence type="ECO:0000256" key="8">
    <source>
        <dbReference type="ARBA" id="ARBA00023043"/>
    </source>
</evidence>
<dbReference type="Proteomes" id="UP000267661">
    <property type="component" value="Segment"/>
</dbReference>
<evidence type="ECO:0000313" key="18">
    <source>
        <dbReference type="EMBL" id="AXB49614.1"/>
    </source>
</evidence>
<organismHost>
    <name type="scientific">Sus scrofa</name>
    <name type="common">Pig</name>
    <dbReference type="NCBI Taxonomy" id="9823"/>
</organismHost>
<proteinExistence type="inferred from homology"/>
<comment type="subcellular location">
    <subcellularLocation>
        <location evidence="2">Host cytoplasm</location>
    </subcellularLocation>
    <subcellularLocation>
        <location evidence="1">Host nucleus</location>
    </subcellularLocation>
</comment>
<dbReference type="GO" id="GO:0042025">
    <property type="term" value="C:host cell nucleus"/>
    <property type="evidence" value="ECO:0007669"/>
    <property type="project" value="UniProtKB-SubCell"/>
</dbReference>
<name>A0A0C5BCL1_ASF</name>
<evidence type="ECO:0000256" key="1">
    <source>
        <dbReference type="ARBA" id="ARBA00004147"/>
    </source>
</evidence>
<evidence type="ECO:0000256" key="11">
    <source>
        <dbReference type="ARBA" id="ARBA00063509"/>
    </source>
</evidence>
<evidence type="ECO:0000256" key="12">
    <source>
        <dbReference type="ARBA" id="ARBA00067486"/>
    </source>
</evidence>
<dbReference type="SMART" id="SM00248">
    <property type="entry name" value="ANK"/>
    <property type="match status" value="4"/>
</dbReference>
<organismHost>
    <name type="scientific">Ornithodoros moubata</name>
    <name type="common">Soft tick</name>
    <name type="synonym">Argasid tick</name>
    <dbReference type="NCBI Taxonomy" id="6938"/>
</organismHost>
<dbReference type="EMBL" id="MH025919">
    <property type="protein sequence ID" value="AXB49785.1"/>
    <property type="molecule type" value="Genomic_DNA"/>
</dbReference>
<evidence type="ECO:0000256" key="3">
    <source>
        <dbReference type="ARBA" id="ARBA00022562"/>
    </source>
</evidence>
<reference evidence="16" key="2">
    <citation type="submission" date="2018-03" db="EMBL/GenBank/DDBJ databases">
        <authorList>
            <person name="Keele B.F."/>
        </authorList>
    </citation>
    <scope>NUCLEOTIDE SEQUENCE</scope>
    <source>
        <strain evidence="19">N10</strain>
        <strain evidence="18">R25</strain>
        <strain evidence="20">R35</strain>
        <strain evidence="17">R7</strain>
        <strain evidence="16">R8</strain>
    </source>
</reference>
<gene>
    <name evidence="15" type="primary">BA71V-A238L (5EL)</name>
    <name evidence="16" type="synonym">A238L</name>
</gene>
<dbReference type="InterPro" id="IPR002110">
    <property type="entry name" value="Ankyrin_rpt"/>
</dbReference>
<evidence type="ECO:0000313" key="16">
    <source>
        <dbReference type="EMBL" id="AXB49268.1"/>
    </source>
</evidence>
<keyword evidence="6" id="KW-0832">Ubl conjugation</keyword>
<evidence type="ECO:0000313" key="20">
    <source>
        <dbReference type="EMBL" id="AXB49958.1"/>
    </source>
</evidence>
<organismHost>
    <name type="scientific">Ornithodoros</name>
    <name type="common">relapsing fever ticks</name>
    <dbReference type="NCBI Taxonomy" id="6937"/>
</organismHost>
<dbReference type="Proteomes" id="UP000282153">
    <property type="component" value="Segment"/>
</dbReference>
<accession>A0A0C5BCL1</accession>
<evidence type="ECO:0000313" key="15">
    <source>
        <dbReference type="EMBL" id="AJL34218.1"/>
    </source>
</evidence>
<keyword evidence="8" id="KW-0040">ANK repeat</keyword>
<dbReference type="EMBL" id="MH025920">
    <property type="protein sequence ID" value="AXB49958.1"/>
    <property type="molecule type" value="Genomic_DNA"/>
</dbReference>
<dbReference type="FunFam" id="1.25.40.20:FF:001205">
    <property type="entry name" value="Predicted protein"/>
    <property type="match status" value="1"/>
</dbReference>
<organismHost>
    <name type="scientific">Phacochoerus africanus</name>
    <name type="common">Warthog</name>
    <dbReference type="NCBI Taxonomy" id="41426"/>
</organismHost>
<dbReference type="Proteomes" id="UP000276891">
    <property type="component" value="Segment"/>
</dbReference>
<organismHost>
    <name type="scientific">Phacochoerus aethiopicus</name>
    <name type="common">Warthog</name>
    <dbReference type="NCBI Taxonomy" id="85517"/>
</organismHost>
<evidence type="ECO:0000313" key="19">
    <source>
        <dbReference type="EMBL" id="AXB49785.1"/>
    </source>
</evidence>
<comment type="subunit">
    <text evidence="11">Interacts with host PPIA. Interacts with host PPP3CA/Calcineurin. Interacts with host RELA/p65; interaction of the 32 kDa form with host RELA results in the formation of a stable complex with NF-kappa-B. Interacts with host PPP3R1. Interacts with host EP300; this interaction inhibits the association of host EP300 with host RELA, JUN and NFATC2.</text>
</comment>
<evidence type="ECO:0000256" key="14">
    <source>
        <dbReference type="ARBA" id="ARBA00080821"/>
    </source>
</evidence>
<evidence type="ECO:0000256" key="6">
    <source>
        <dbReference type="ARBA" id="ARBA00022843"/>
    </source>
</evidence>
<dbReference type="Pfam" id="PF00023">
    <property type="entry name" value="Ank"/>
    <property type="match status" value="1"/>
</dbReference>
<dbReference type="KEGG" id="vg:41901744"/>
<organism evidence="15 21">
    <name type="scientific">African swine fever virus</name>
    <name type="common">ASFV</name>
    <dbReference type="NCBI Taxonomy" id="10497"/>
    <lineage>
        <taxon>Viruses</taxon>
        <taxon>Varidnaviria</taxon>
        <taxon>Bamfordvirae</taxon>
        <taxon>Nucleocytoviricota</taxon>
        <taxon>Pokkesviricetes</taxon>
        <taxon>Asfuvirales</taxon>
        <taxon>Asfarviridae</taxon>
        <taxon>Asfivirus</taxon>
        <taxon>Asfivirus haemorrhagiae</taxon>
    </lineage>
</organism>
<dbReference type="GO" id="GO:0085034">
    <property type="term" value="P:symbiont-mediated suppression of host NF-kappaB cascade"/>
    <property type="evidence" value="ECO:0007669"/>
    <property type="project" value="UniProtKB-KW"/>
</dbReference>
<dbReference type="Proteomes" id="UP000101566">
    <property type="component" value="Segment"/>
</dbReference>
<evidence type="ECO:0000313" key="17">
    <source>
        <dbReference type="EMBL" id="AXB49442.1"/>
    </source>
</evidence>
<dbReference type="Proteomes" id="UP000275389">
    <property type="component" value="Segment"/>
</dbReference>
<evidence type="ECO:0000256" key="5">
    <source>
        <dbReference type="ARBA" id="ARBA00022737"/>
    </source>
</evidence>
<dbReference type="PROSITE" id="PS50297">
    <property type="entry name" value="ANK_REP_REGION"/>
    <property type="match status" value="1"/>
</dbReference>
<dbReference type="EMBL" id="MH025917">
    <property type="protein sequence ID" value="AXB49442.1"/>
    <property type="molecule type" value="Genomic_DNA"/>
</dbReference>
<evidence type="ECO:0000256" key="7">
    <source>
        <dbReference type="ARBA" id="ARBA00022863"/>
    </source>
</evidence>
<protein>
    <recommendedName>
        <fullName evidence="12">IkB-like protein</fullName>
    </recommendedName>
    <alternativeName>
        <fullName evidence="13">Ankyrin repeat domain-containing protein A238L</fullName>
    </alternativeName>
    <alternativeName>
        <fullName evidence="14">p28</fullName>
    </alternativeName>
</protein>
<dbReference type="PROSITE" id="PS50088">
    <property type="entry name" value="ANK_REPEAT"/>
    <property type="match status" value="1"/>
</dbReference>
<reference evidence="16" key="3">
    <citation type="submission" date="2018-07" db="EMBL/GenBank/DDBJ databases">
        <title>Five whole genome sequences of African swine fever virus genotype IX from domestic pigs in Uganda.</title>
        <authorList>
            <person name="Masembe C."/>
            <person name="Sreenu V.B."/>
            <person name="Filipe A.D.S."/>
            <person name="Wilkie G."/>
            <person name="Ogweng P."/>
            <person name="Mayega F.J."/>
            <person name="Muwanika V."/>
            <person name="Biek R."/>
            <person name="Palmarini M."/>
            <person name="Davison A."/>
        </authorList>
    </citation>
    <scope>NUCLEOTIDE SEQUENCE [LARGE SCALE GENOMIC DNA]</scope>
    <source>
        <strain evidence="19">N10</strain>
        <strain evidence="18">R25</strain>
        <strain evidence="20">R35</strain>
        <strain evidence="17">R7</strain>
        <strain evidence="16">R8</strain>
    </source>
</reference>
<comment type="similarity">
    <text evidence="10">Belongs to the asfivirus A238L family.</text>
</comment>
<evidence type="ECO:0000256" key="9">
    <source>
        <dbReference type="ARBA" id="ARBA00023200"/>
    </source>
</evidence>
<dbReference type="EMBL" id="KM111295">
    <property type="protein sequence ID" value="AJL34218.1"/>
    <property type="molecule type" value="Genomic_DNA"/>
</dbReference>
<dbReference type="EMBL" id="MH025916">
    <property type="protein sequence ID" value="AXB49268.1"/>
    <property type="molecule type" value="Genomic_DNA"/>
</dbReference>
<dbReference type="InterPro" id="IPR036770">
    <property type="entry name" value="Ankyrin_rpt-contain_sf"/>
</dbReference>
<dbReference type="RefSeq" id="YP_009702938.1">
    <property type="nucleotide sequence ID" value="NC_044946.1"/>
</dbReference>
<dbReference type="Gene3D" id="1.25.40.20">
    <property type="entry name" value="Ankyrin repeat-containing domain"/>
    <property type="match status" value="1"/>
</dbReference>
<keyword evidence="7" id="KW-1100">Inhibition of host NF-kappa-B by virus</keyword>
<keyword evidence="3" id="KW-1048">Host nucleus</keyword>
<keyword evidence="5" id="KW-0677">Repeat</keyword>
<evidence type="ECO:0000313" key="21">
    <source>
        <dbReference type="Proteomes" id="UP000101566"/>
    </source>
</evidence>
<evidence type="ECO:0000256" key="4">
    <source>
        <dbReference type="ARBA" id="ARBA00022581"/>
    </source>
</evidence>
<organismHost>
    <name type="scientific">Potamochoerus larvatus</name>
    <name type="common">Bushpig</name>
    <dbReference type="NCBI Taxonomy" id="273792"/>
</organismHost>
<evidence type="ECO:0000256" key="10">
    <source>
        <dbReference type="ARBA" id="ARBA00061565"/>
    </source>
</evidence>
<dbReference type="GO" id="GO:0030430">
    <property type="term" value="C:host cell cytoplasm"/>
    <property type="evidence" value="ECO:0007669"/>
    <property type="project" value="UniProtKB-SubCell"/>
</dbReference>
<evidence type="ECO:0000256" key="2">
    <source>
        <dbReference type="ARBA" id="ARBA00004192"/>
    </source>
</evidence>
<reference evidence="15 21" key="1">
    <citation type="journal article" date="2015" name="Virus Genes">
        <title>Comparative analysis of the complete genome sequences of Kenyan African swine fever virus isolates within p72 genotypes IX and X.</title>
        <authorList>
            <person name="Bishop R.P."/>
            <person name="Fleischauer C."/>
            <person name="de Villiers E.P."/>
            <person name="Okoth E.A."/>
            <person name="Arias M."/>
            <person name="Gallardo C."/>
            <person name="Upton C."/>
        </authorList>
    </citation>
    <scope>NUCLEOTIDE SEQUENCE [LARGE SCALE GENOMIC DNA]</scope>
    <source>
        <strain evidence="15">Ken06.Bus</strain>
    </source>
</reference>
<keyword evidence="4" id="KW-0945">Host-virus interaction</keyword>
<dbReference type="Proteomes" id="UP000273742">
    <property type="component" value="Segment"/>
</dbReference>